<sequence length="109" mass="12713">MVLYELLCISKTNLKLRDLHELIKASGSVIVDKGGIIRKFEDWGNIVLPKKIKKHQQIHYEGHHWTMLFDSNPHTQFEMSRILKLDTRVIRYSIIKLGAKLSEISEKSN</sequence>
<dbReference type="EMBL" id="JABTEG010000006">
    <property type="protein sequence ID" value="KAG4304734.1"/>
    <property type="molecule type" value="Genomic_DNA"/>
</dbReference>
<name>A0ACB7CAI1_9ASCO</name>
<dbReference type="Proteomes" id="UP000768646">
    <property type="component" value="Unassembled WGS sequence"/>
</dbReference>
<accession>A0ACB7CAI1</accession>
<reference evidence="1 2" key="1">
    <citation type="journal article" date="2021" name="Commun. Biol.">
        <title>Genomic insights into the host specific adaptation of the Pneumocystis genus.</title>
        <authorList>
            <person name="Cisse O.H."/>
            <person name="Ma L."/>
            <person name="Dekker J.P."/>
            <person name="Khil P.P."/>
            <person name="Youn J.-H."/>
            <person name="Brenchley J.M."/>
            <person name="Blair R."/>
            <person name="Pahar B."/>
            <person name="Chabe M."/>
            <person name="Van Rompay K.K.A."/>
            <person name="Keesler R."/>
            <person name="Sukura A."/>
            <person name="Hirsch V."/>
            <person name="Kutty G."/>
            <person name="Liu Y."/>
            <person name="Peng L."/>
            <person name="Chen J."/>
            <person name="Song J."/>
            <person name="Weissenbacher-Lang C."/>
            <person name="Xu J."/>
            <person name="Upham N.S."/>
            <person name="Stajich J.E."/>
            <person name="Cuomo C.A."/>
            <person name="Cushion M.T."/>
            <person name="Kovacs J.A."/>
        </authorList>
    </citation>
    <scope>NUCLEOTIDE SEQUENCE [LARGE SCALE GENOMIC DNA]</scope>
    <source>
        <strain evidence="1 2">RABM</strain>
    </source>
</reference>
<proteinExistence type="predicted"/>
<keyword evidence="2" id="KW-1185">Reference proteome</keyword>
<comment type="caution">
    <text evidence="1">The sequence shown here is derived from an EMBL/GenBank/DDBJ whole genome shotgun (WGS) entry which is preliminary data.</text>
</comment>
<gene>
    <name evidence="1" type="ORF">PORY_001787</name>
</gene>
<organism evidence="1 2">
    <name type="scientific">Pneumocystis oryctolagi</name>
    <dbReference type="NCBI Taxonomy" id="42067"/>
    <lineage>
        <taxon>Eukaryota</taxon>
        <taxon>Fungi</taxon>
        <taxon>Dikarya</taxon>
        <taxon>Ascomycota</taxon>
        <taxon>Taphrinomycotina</taxon>
        <taxon>Pneumocystomycetes</taxon>
        <taxon>Pneumocystaceae</taxon>
        <taxon>Pneumocystis</taxon>
    </lineage>
</organism>
<evidence type="ECO:0000313" key="2">
    <source>
        <dbReference type="Proteomes" id="UP000768646"/>
    </source>
</evidence>
<evidence type="ECO:0000313" key="1">
    <source>
        <dbReference type="EMBL" id="KAG4304734.1"/>
    </source>
</evidence>
<protein>
    <submittedName>
        <fullName evidence="1">Uncharacterized protein</fullName>
    </submittedName>
</protein>